<dbReference type="SUPFAM" id="SSF53187">
    <property type="entry name" value="Zn-dependent exopeptidases"/>
    <property type="match status" value="1"/>
</dbReference>
<name>A0A7C3LSV4_9BACT</name>
<dbReference type="Gene3D" id="3.40.630.40">
    <property type="entry name" value="Zn-dependent exopeptidases"/>
    <property type="match status" value="1"/>
</dbReference>
<dbReference type="InterPro" id="IPR050695">
    <property type="entry name" value="N-acetylmuramoyl_amidase_3"/>
</dbReference>
<keyword evidence="3" id="KW-0378">Hydrolase</keyword>
<dbReference type="PANTHER" id="PTHR30404">
    <property type="entry name" value="N-ACETYLMURAMOYL-L-ALANINE AMIDASE"/>
    <property type="match status" value="1"/>
</dbReference>
<dbReference type="EC" id="3.5.1.28" evidence="2"/>
<evidence type="ECO:0000256" key="3">
    <source>
        <dbReference type="ARBA" id="ARBA00022801"/>
    </source>
</evidence>
<dbReference type="EMBL" id="DTMM01000145">
    <property type="protein sequence ID" value="HFT93682.1"/>
    <property type="molecule type" value="Genomic_DNA"/>
</dbReference>
<reference evidence="6" key="1">
    <citation type="journal article" date="2020" name="mSystems">
        <title>Genome- and Community-Level Interaction Insights into Carbon Utilization and Element Cycling Functions of Hydrothermarchaeota in Hydrothermal Sediment.</title>
        <authorList>
            <person name="Zhou Z."/>
            <person name="Liu Y."/>
            <person name="Xu W."/>
            <person name="Pan J."/>
            <person name="Luo Z.H."/>
            <person name="Li M."/>
        </authorList>
    </citation>
    <scope>NUCLEOTIDE SEQUENCE [LARGE SCALE GENOMIC DNA]</scope>
    <source>
        <strain evidence="6">SpSt-902</strain>
    </source>
</reference>
<comment type="catalytic activity">
    <reaction evidence="1">
        <text>Hydrolyzes the link between N-acetylmuramoyl residues and L-amino acid residues in certain cell-wall glycopeptides.</text>
        <dbReference type="EC" id="3.5.1.28"/>
    </reaction>
</comment>
<comment type="caution">
    <text evidence="6">The sequence shown here is derived from an EMBL/GenBank/DDBJ whole genome shotgun (WGS) entry which is preliminary data.</text>
</comment>
<dbReference type="SMART" id="SM00646">
    <property type="entry name" value="Ami_3"/>
    <property type="match status" value="1"/>
</dbReference>
<evidence type="ECO:0000259" key="5">
    <source>
        <dbReference type="SMART" id="SM00646"/>
    </source>
</evidence>
<protein>
    <recommendedName>
        <fullName evidence="2">N-acetylmuramoyl-L-alanine amidase</fullName>
        <ecNumber evidence="2">3.5.1.28</ecNumber>
    </recommendedName>
</protein>
<gene>
    <name evidence="6" type="ORF">ENX03_07075</name>
</gene>
<evidence type="ECO:0000256" key="2">
    <source>
        <dbReference type="ARBA" id="ARBA00011901"/>
    </source>
</evidence>
<accession>A0A7C3LSV4</accession>
<dbReference type="Pfam" id="PF01520">
    <property type="entry name" value="Amidase_3"/>
    <property type="match status" value="1"/>
</dbReference>
<sequence length="483" mass="54089">MHVSLCKNILFFFAKCSRLAKVEFSFLEYPCCNSVPSDSGKDQDVRTRFWTCLLVFLFAASEGHSFAIAGERIGFIKNIRVGLHEDKIRIVAVLDNLPKDVPVYTPGPEGKLVFPGVMPSPTIHKKLVAHTRALKAHFREIDILYHPHSRETSLTITGGISQSTPHFFTLKHPDRIVADFPFTGTSGNTQKKKQVQSRKKADVPPPRPGQKVIVIPGKKVSREKGVTALTASLSRPVSYPVRVPRFRVVIDPGHGGKDCGTLGVNGICEKDLVLDIARRLKEKLDSDSRFLVFMTRNGDFFVPLKERTEMANRWKGDLFLSIHANSDQDRSVRGVETFLLNLRSSDERSREVAMRENTVLGVSHGDLGAILLTLRVNHKKKRSLEFAGDIDHSLSKNLEGRFREVRDLGIRQAPFYVIMGTAMPAALTEINFLSNPGDARIMASSGYRSQVAYALYRGIVRYYHQVHPEIQAKNLKTPLATHP</sequence>
<feature type="domain" description="MurNAc-LAA" evidence="5">
    <location>
        <begin position="308"/>
        <end position="460"/>
    </location>
</feature>
<dbReference type="CDD" id="cd02696">
    <property type="entry name" value="MurNAc-LAA"/>
    <property type="match status" value="1"/>
</dbReference>
<dbReference type="GO" id="GO:0008745">
    <property type="term" value="F:N-acetylmuramoyl-L-alanine amidase activity"/>
    <property type="evidence" value="ECO:0007669"/>
    <property type="project" value="UniProtKB-EC"/>
</dbReference>
<dbReference type="InterPro" id="IPR002508">
    <property type="entry name" value="MurNAc-LAA_cat"/>
</dbReference>
<dbReference type="PANTHER" id="PTHR30404:SF0">
    <property type="entry name" value="N-ACETYLMURAMOYL-L-ALANINE AMIDASE AMIC"/>
    <property type="match status" value="1"/>
</dbReference>
<evidence type="ECO:0000313" key="6">
    <source>
        <dbReference type="EMBL" id="HFT93682.1"/>
    </source>
</evidence>
<dbReference type="GO" id="GO:0030288">
    <property type="term" value="C:outer membrane-bounded periplasmic space"/>
    <property type="evidence" value="ECO:0007669"/>
    <property type="project" value="TreeGrafter"/>
</dbReference>
<feature type="region of interest" description="Disordered" evidence="4">
    <location>
        <begin position="181"/>
        <end position="210"/>
    </location>
</feature>
<dbReference type="GO" id="GO:0009253">
    <property type="term" value="P:peptidoglycan catabolic process"/>
    <property type="evidence" value="ECO:0007669"/>
    <property type="project" value="InterPro"/>
</dbReference>
<evidence type="ECO:0000256" key="1">
    <source>
        <dbReference type="ARBA" id="ARBA00001561"/>
    </source>
</evidence>
<proteinExistence type="predicted"/>
<dbReference type="AlphaFoldDB" id="A0A7C3LSV4"/>
<organism evidence="6">
    <name type="scientific">Leptospirillum ferriphilum</name>
    <dbReference type="NCBI Taxonomy" id="178606"/>
    <lineage>
        <taxon>Bacteria</taxon>
        <taxon>Pseudomonadati</taxon>
        <taxon>Nitrospirota</taxon>
        <taxon>Nitrospiria</taxon>
        <taxon>Nitrospirales</taxon>
        <taxon>Nitrospiraceae</taxon>
        <taxon>Leptospirillum</taxon>
    </lineage>
</organism>
<evidence type="ECO:0000256" key="4">
    <source>
        <dbReference type="SAM" id="MobiDB-lite"/>
    </source>
</evidence>